<proteinExistence type="inferred from homology"/>
<sequence>MAEKTMKNRRVLLFPFPFQGHINPMLELAAVLRSRSFSVTIFHTEYNYEAIHPSKYPSYRFITIPDRVSKLTSSSQDHVLSLICALNDNCTTPFRESLAQVLSEGDWKSSVPCLVLDMHWYKINPIAKLLGVPTLVLRTGSAASLNGFITLPALYRKGILPSKAEWELELAVEELPPMRVRDMIAVGNDPEQLLNFVVLDAENARTSLGIIINTSQAMEGAELDKLQRDLALPAFAVGPLHKHDMINLEAATTNTSPSSCTLKLLDRERDQDRLCMEWLDSHPPKSVLYVSFGSLASMDPKDFTEMAWGLADSSQPFLWVVRSGSVESVLRVELALPDGFRNATHGIGKIVEWAPQRDILAHRAIGGFWTHCGWNSTVESIAEGIPMICTPFFSDQMGNTRYVSDVWKVGLELRTPLERGKVERSVRRLMTTEDGEEMRARARDLQGMLSECIQKEGCSYKAVDDLVGLLLSLSPSLSE</sequence>
<dbReference type="InterPro" id="IPR002213">
    <property type="entry name" value="UDP_glucos_trans"/>
</dbReference>
<protein>
    <recommendedName>
        <fullName evidence="7">2,4-dihydroxy-7-methoxy-2H-1,4-benzoxazin-3(4H)-one 2-D-glucosyltransferase</fullName>
        <ecNumber evidence="7">2.4.1.202</ecNumber>
    </recommendedName>
</protein>
<dbReference type="FunFam" id="3.40.50.2000:FF:000120">
    <property type="entry name" value="UDP-glycosyltransferase 76C1"/>
    <property type="match status" value="1"/>
</dbReference>
<dbReference type="AlphaFoldDB" id="A0A833R7I3"/>
<evidence type="ECO:0000313" key="9">
    <source>
        <dbReference type="Proteomes" id="UP000623129"/>
    </source>
</evidence>
<comment type="function">
    <text evidence="6">Glucosyltransferase involved in the last step of benzoxazinoid glucoside biosynthesis. Catalyzes the glucosylation of hydroxamic acids utilizing UDP-glucose as glucose doner, reducing the toxicity of these natural insecticides for storage. Can use DIMBOA and DIBOA as substrates, HMBOA (2-hydroxy-7-methoxy-2H-1,4-benzoxazin-3(4H)-one) and HBOA (2-hydroxy-2H-1,4-benzoxazin-3(4H)-one) with a lower efficiency, but not indole acetic acid or quercitin.</text>
</comment>
<dbReference type="PANTHER" id="PTHR11926:SF1494">
    <property type="entry name" value="FLAVONOL 3-O-GLUCOSYLTRANSFERASE UGT76E12-RELATED"/>
    <property type="match status" value="1"/>
</dbReference>
<accession>A0A833R7I3</accession>
<name>A0A833R7I3_9POAL</name>
<dbReference type="GO" id="GO:0080044">
    <property type="term" value="F:quercetin 7-O-glucosyltransferase activity"/>
    <property type="evidence" value="ECO:0007669"/>
    <property type="project" value="TreeGrafter"/>
</dbReference>
<dbReference type="GO" id="GO:0080043">
    <property type="term" value="F:quercetin 3-O-glucosyltransferase activity"/>
    <property type="evidence" value="ECO:0007669"/>
    <property type="project" value="TreeGrafter"/>
</dbReference>
<comment type="caution">
    <text evidence="8">The sequence shown here is derived from an EMBL/GenBank/DDBJ whole genome shotgun (WGS) entry which is preliminary data.</text>
</comment>
<dbReference type="CDD" id="cd03784">
    <property type="entry name" value="GT1_Gtf-like"/>
    <property type="match status" value="1"/>
</dbReference>
<evidence type="ECO:0000256" key="1">
    <source>
        <dbReference type="ARBA" id="ARBA00009995"/>
    </source>
</evidence>
<dbReference type="EMBL" id="SWLB01000009">
    <property type="protein sequence ID" value="KAF3334593.1"/>
    <property type="molecule type" value="Genomic_DNA"/>
</dbReference>
<dbReference type="Proteomes" id="UP000623129">
    <property type="component" value="Unassembled WGS sequence"/>
</dbReference>
<dbReference type="FunFam" id="3.40.50.2000:FF:000040">
    <property type="entry name" value="UDP-glycosyltransferase 76C1"/>
    <property type="match status" value="1"/>
</dbReference>
<comment type="catalytic activity">
    <reaction evidence="4">
        <text>DIBOA + UDP-alpha-D-glucose = DIBOA beta-D-glucoside + UDP + H(+)</text>
        <dbReference type="Rhea" id="RHEA:33955"/>
        <dbReference type="ChEBI" id="CHEBI:15378"/>
        <dbReference type="ChEBI" id="CHEBI:58223"/>
        <dbReference type="ChEBI" id="CHEBI:58885"/>
        <dbReference type="ChEBI" id="CHEBI:63558"/>
        <dbReference type="ChEBI" id="CHEBI:63670"/>
        <dbReference type="EC" id="2.4.1.202"/>
    </reaction>
</comment>
<evidence type="ECO:0000256" key="4">
    <source>
        <dbReference type="ARBA" id="ARBA00051876"/>
    </source>
</evidence>
<evidence type="ECO:0000256" key="7">
    <source>
        <dbReference type="ARBA" id="ARBA00066799"/>
    </source>
</evidence>
<dbReference type="SUPFAM" id="SSF53756">
    <property type="entry name" value="UDP-Glycosyltransferase/glycogen phosphorylase"/>
    <property type="match status" value="1"/>
</dbReference>
<evidence type="ECO:0000256" key="5">
    <source>
        <dbReference type="ARBA" id="ARBA00052327"/>
    </source>
</evidence>
<reference evidence="8" key="1">
    <citation type="submission" date="2020-01" db="EMBL/GenBank/DDBJ databases">
        <title>Genome sequence of Kobresia littledalei, the first chromosome-level genome in the family Cyperaceae.</title>
        <authorList>
            <person name="Qu G."/>
        </authorList>
    </citation>
    <scope>NUCLEOTIDE SEQUENCE</scope>
    <source>
        <strain evidence="8">C.B.Clarke</strain>
        <tissue evidence="8">Leaf</tissue>
    </source>
</reference>
<keyword evidence="3 8" id="KW-0808">Transferase</keyword>
<dbReference type="EC" id="2.4.1.202" evidence="7"/>
<comment type="catalytic activity">
    <reaction evidence="5">
        <text>DIMBOA + UDP-alpha-D-glucose = DIMBOA beta-D-glucoside + UDP + H(+)</text>
        <dbReference type="Rhea" id="RHEA:15541"/>
        <dbReference type="ChEBI" id="CHEBI:15378"/>
        <dbReference type="ChEBI" id="CHEBI:18048"/>
        <dbReference type="ChEBI" id="CHEBI:37573"/>
        <dbReference type="ChEBI" id="CHEBI:58223"/>
        <dbReference type="ChEBI" id="CHEBI:58885"/>
        <dbReference type="EC" id="2.4.1.202"/>
    </reaction>
</comment>
<dbReference type="GO" id="GO:0047254">
    <property type="term" value="F:2,4-dihydroxy-7-methoxy-2H-1,4-benzoxazin-3(4H)-one 2-D-glucosyltransferase activity"/>
    <property type="evidence" value="ECO:0007669"/>
    <property type="project" value="UniProtKB-EC"/>
</dbReference>
<evidence type="ECO:0000256" key="2">
    <source>
        <dbReference type="ARBA" id="ARBA00022676"/>
    </source>
</evidence>
<keyword evidence="9" id="KW-1185">Reference proteome</keyword>
<dbReference type="Pfam" id="PF00201">
    <property type="entry name" value="UDPGT"/>
    <property type="match status" value="1"/>
</dbReference>
<evidence type="ECO:0000256" key="6">
    <source>
        <dbReference type="ARBA" id="ARBA00058304"/>
    </source>
</evidence>
<evidence type="ECO:0000313" key="8">
    <source>
        <dbReference type="EMBL" id="KAF3334593.1"/>
    </source>
</evidence>
<keyword evidence="2" id="KW-0328">Glycosyltransferase</keyword>
<evidence type="ECO:0000256" key="3">
    <source>
        <dbReference type="ARBA" id="ARBA00022679"/>
    </source>
</evidence>
<dbReference type="PANTHER" id="PTHR11926">
    <property type="entry name" value="GLUCOSYL/GLUCURONOSYL TRANSFERASES"/>
    <property type="match status" value="1"/>
</dbReference>
<dbReference type="OrthoDB" id="5835829at2759"/>
<gene>
    <name evidence="8" type="ORF">FCM35_KLT21197</name>
</gene>
<organism evidence="8 9">
    <name type="scientific">Carex littledalei</name>
    <dbReference type="NCBI Taxonomy" id="544730"/>
    <lineage>
        <taxon>Eukaryota</taxon>
        <taxon>Viridiplantae</taxon>
        <taxon>Streptophyta</taxon>
        <taxon>Embryophyta</taxon>
        <taxon>Tracheophyta</taxon>
        <taxon>Spermatophyta</taxon>
        <taxon>Magnoliopsida</taxon>
        <taxon>Liliopsida</taxon>
        <taxon>Poales</taxon>
        <taxon>Cyperaceae</taxon>
        <taxon>Cyperoideae</taxon>
        <taxon>Cariceae</taxon>
        <taxon>Carex</taxon>
        <taxon>Carex subgen. Euthyceras</taxon>
    </lineage>
</organism>
<comment type="similarity">
    <text evidence="1">Belongs to the UDP-glycosyltransferase family.</text>
</comment>
<dbReference type="Gene3D" id="3.40.50.2000">
    <property type="entry name" value="Glycogen Phosphorylase B"/>
    <property type="match status" value="2"/>
</dbReference>